<dbReference type="InterPro" id="IPR050305">
    <property type="entry name" value="Small_GTPase_Rab"/>
</dbReference>
<dbReference type="GO" id="GO:0005525">
    <property type="term" value="F:GTP binding"/>
    <property type="evidence" value="ECO:0007669"/>
    <property type="project" value="UniProtKB-KW"/>
</dbReference>
<protein>
    <recommendedName>
        <fullName evidence="7">Ras-related protein Rab-27A</fullName>
    </recommendedName>
</protein>
<keyword evidence="4" id="KW-0449">Lipoprotein</keyword>
<dbReference type="PRINTS" id="PR00449">
    <property type="entry name" value="RASTRNSFRMNG"/>
</dbReference>
<dbReference type="InterPro" id="IPR005225">
    <property type="entry name" value="Small_GTP-bd"/>
</dbReference>
<evidence type="ECO:0000256" key="2">
    <source>
        <dbReference type="ARBA" id="ARBA00022741"/>
    </source>
</evidence>
<comment type="similarity">
    <text evidence="1">Belongs to the small GTPase superfamily. Rab family.</text>
</comment>
<feature type="non-terminal residue" evidence="6">
    <location>
        <position position="243"/>
    </location>
</feature>
<reference evidence="6" key="1">
    <citation type="submission" date="2020-11" db="EMBL/GenBank/DDBJ databases">
        <authorList>
            <person name="Tran Van P."/>
        </authorList>
    </citation>
    <scope>NUCLEOTIDE SEQUENCE</scope>
</reference>
<dbReference type="FunFam" id="3.40.50.300:FF:001129">
    <property type="entry name" value="ras-related protein Rab-44 isoform X2"/>
    <property type="match status" value="1"/>
</dbReference>
<evidence type="ECO:0000256" key="3">
    <source>
        <dbReference type="ARBA" id="ARBA00023134"/>
    </source>
</evidence>
<dbReference type="PROSITE" id="PS51421">
    <property type="entry name" value="RAS"/>
    <property type="match status" value="1"/>
</dbReference>
<evidence type="ECO:0000313" key="6">
    <source>
        <dbReference type="EMBL" id="CAD7227954.1"/>
    </source>
</evidence>
<name>A0A7R8ZL41_9CRUS</name>
<dbReference type="PANTHER" id="PTHR47980">
    <property type="entry name" value="LD44762P"/>
    <property type="match status" value="1"/>
</dbReference>
<dbReference type="Pfam" id="PF00071">
    <property type="entry name" value="Ras"/>
    <property type="match status" value="1"/>
</dbReference>
<dbReference type="InterPro" id="IPR027417">
    <property type="entry name" value="P-loop_NTPase"/>
</dbReference>
<dbReference type="PROSITE" id="PS51419">
    <property type="entry name" value="RAB"/>
    <property type="match status" value="1"/>
</dbReference>
<dbReference type="Gene3D" id="3.40.50.300">
    <property type="entry name" value="P-loop containing nucleotide triphosphate hydrolases"/>
    <property type="match status" value="1"/>
</dbReference>
<dbReference type="SMART" id="SM00173">
    <property type="entry name" value="RAS"/>
    <property type="match status" value="1"/>
</dbReference>
<dbReference type="OrthoDB" id="9989112at2759"/>
<dbReference type="PROSITE" id="PS51420">
    <property type="entry name" value="RHO"/>
    <property type="match status" value="1"/>
</dbReference>
<dbReference type="SMART" id="SM00175">
    <property type="entry name" value="RAB"/>
    <property type="match status" value="1"/>
</dbReference>
<keyword evidence="2" id="KW-0547">Nucleotide-binding</keyword>
<sequence>MNNHLERCTSKSVTRTNLEYDYLIKLLTLGDSGVGKTSFLHWFTDGVFQERFISTVGIDFKEKRMLYKPKPVEGYKGFIRSQRIHVQVWDTAGQERFRSLTTAFYRDAMGFLILFDITSEASFLSVQDWMSQLKIHAYTDEPDVILCGHKADLEERRVVSRERGKQLADKLGSLCYLETSARTGQNVERAVEILLSAIMSRMEEATMRMALKEKSHMERNHIILSGGARRGPSFDEEREGITC</sequence>
<keyword evidence="3" id="KW-0342">GTP-binding</keyword>
<evidence type="ECO:0000256" key="4">
    <source>
        <dbReference type="ARBA" id="ARBA00023288"/>
    </source>
</evidence>
<evidence type="ECO:0008006" key="7">
    <source>
        <dbReference type="Google" id="ProtNLM"/>
    </source>
</evidence>
<gene>
    <name evidence="6" type="ORF">CTOB1V02_LOCUS5847</name>
</gene>
<proteinExistence type="inferred from homology"/>
<dbReference type="NCBIfam" id="TIGR00231">
    <property type="entry name" value="small_GTP"/>
    <property type="match status" value="1"/>
</dbReference>
<dbReference type="SUPFAM" id="SSF52540">
    <property type="entry name" value="P-loop containing nucleoside triphosphate hydrolases"/>
    <property type="match status" value="1"/>
</dbReference>
<evidence type="ECO:0000256" key="5">
    <source>
        <dbReference type="ARBA" id="ARBA00023289"/>
    </source>
</evidence>
<dbReference type="InterPro" id="IPR001806">
    <property type="entry name" value="Small_GTPase"/>
</dbReference>
<accession>A0A7R8ZL41</accession>
<dbReference type="AlphaFoldDB" id="A0A7R8ZL41"/>
<dbReference type="SMART" id="SM00174">
    <property type="entry name" value="RHO"/>
    <property type="match status" value="1"/>
</dbReference>
<keyword evidence="5" id="KW-0636">Prenylation</keyword>
<dbReference type="GO" id="GO:0003924">
    <property type="term" value="F:GTPase activity"/>
    <property type="evidence" value="ECO:0007669"/>
    <property type="project" value="InterPro"/>
</dbReference>
<dbReference type="EMBL" id="OB661321">
    <property type="protein sequence ID" value="CAD7227954.1"/>
    <property type="molecule type" value="Genomic_DNA"/>
</dbReference>
<evidence type="ECO:0000256" key="1">
    <source>
        <dbReference type="ARBA" id="ARBA00006270"/>
    </source>
</evidence>
<organism evidence="6">
    <name type="scientific">Cyprideis torosa</name>
    <dbReference type="NCBI Taxonomy" id="163714"/>
    <lineage>
        <taxon>Eukaryota</taxon>
        <taxon>Metazoa</taxon>
        <taxon>Ecdysozoa</taxon>
        <taxon>Arthropoda</taxon>
        <taxon>Crustacea</taxon>
        <taxon>Oligostraca</taxon>
        <taxon>Ostracoda</taxon>
        <taxon>Podocopa</taxon>
        <taxon>Podocopida</taxon>
        <taxon>Cytherocopina</taxon>
        <taxon>Cytheroidea</taxon>
        <taxon>Cytherideidae</taxon>
        <taxon>Cyprideis</taxon>
    </lineage>
</organism>
<dbReference type="SMART" id="SM00176">
    <property type="entry name" value="RAN"/>
    <property type="match status" value="1"/>
</dbReference>